<name>A0ABW2HAD8_9MICO</name>
<keyword evidence="1" id="KW-0812">Transmembrane</keyword>
<dbReference type="RefSeq" id="WP_262872747.1">
    <property type="nucleotide sequence ID" value="NZ_BAABKW010000018.1"/>
</dbReference>
<evidence type="ECO:0000259" key="2">
    <source>
        <dbReference type="Pfam" id="PF13559"/>
    </source>
</evidence>
<organism evidence="3 4">
    <name type="scientific">Microbacterium fluvii</name>
    <dbReference type="NCBI Taxonomy" id="415215"/>
    <lineage>
        <taxon>Bacteria</taxon>
        <taxon>Bacillati</taxon>
        <taxon>Actinomycetota</taxon>
        <taxon>Actinomycetes</taxon>
        <taxon>Micrococcales</taxon>
        <taxon>Microbacteriaceae</taxon>
        <taxon>Microbacterium</taxon>
    </lineage>
</organism>
<feature type="transmembrane region" description="Helical" evidence="1">
    <location>
        <begin position="65"/>
        <end position="88"/>
    </location>
</feature>
<keyword evidence="1" id="KW-1133">Transmembrane helix</keyword>
<protein>
    <submittedName>
        <fullName evidence="3">DUF4129 domain-containing protein</fullName>
    </submittedName>
</protein>
<keyword evidence="4" id="KW-1185">Reference proteome</keyword>
<dbReference type="Proteomes" id="UP001596507">
    <property type="component" value="Unassembled WGS sequence"/>
</dbReference>
<sequence length="223" mass="23239">MGLIAVSVALATPLVPDGDEARSWAEQELRDPVYATAEPTAFDRVARAVGEFFAALFSPQVPTGWGPALAVVAAVVVVVVIAAAFVIWGVPRATVRARAATADLFGDAEQRTADQLRAAAAAAADAARWDEAIVLRFRALARSLDERGIVTTPPGATVHAFARAAARAFPAAGDELEAAASAFDDVRYLRRPGTAQLHALVARVDDRLARARPAGAEPLAAPA</sequence>
<keyword evidence="1" id="KW-0472">Membrane</keyword>
<comment type="caution">
    <text evidence="3">The sequence shown here is derived from an EMBL/GenBank/DDBJ whole genome shotgun (WGS) entry which is preliminary data.</text>
</comment>
<dbReference type="Pfam" id="PF13559">
    <property type="entry name" value="DUF4129"/>
    <property type="match status" value="1"/>
</dbReference>
<proteinExistence type="predicted"/>
<evidence type="ECO:0000256" key="1">
    <source>
        <dbReference type="SAM" id="Phobius"/>
    </source>
</evidence>
<feature type="domain" description="Protein-glutamine gamma-glutamyltransferase-like C-terminal" evidence="2">
    <location>
        <begin position="136"/>
        <end position="202"/>
    </location>
</feature>
<dbReference type="EMBL" id="JBHTBE010000001">
    <property type="protein sequence ID" value="MFC7267819.1"/>
    <property type="molecule type" value="Genomic_DNA"/>
</dbReference>
<dbReference type="InterPro" id="IPR025403">
    <property type="entry name" value="TgpA-like_C"/>
</dbReference>
<reference evidence="4" key="1">
    <citation type="journal article" date="2019" name="Int. J. Syst. Evol. Microbiol.">
        <title>The Global Catalogue of Microorganisms (GCM) 10K type strain sequencing project: providing services to taxonomists for standard genome sequencing and annotation.</title>
        <authorList>
            <consortium name="The Broad Institute Genomics Platform"/>
            <consortium name="The Broad Institute Genome Sequencing Center for Infectious Disease"/>
            <person name="Wu L."/>
            <person name="Ma J."/>
        </authorList>
    </citation>
    <scope>NUCLEOTIDE SEQUENCE [LARGE SCALE GENOMIC DNA]</scope>
    <source>
        <strain evidence="4">CGMCC 1.15772</strain>
    </source>
</reference>
<evidence type="ECO:0000313" key="3">
    <source>
        <dbReference type="EMBL" id="MFC7267819.1"/>
    </source>
</evidence>
<evidence type="ECO:0000313" key="4">
    <source>
        <dbReference type="Proteomes" id="UP001596507"/>
    </source>
</evidence>
<accession>A0ABW2HAD8</accession>
<gene>
    <name evidence="3" type="ORF">ACFQRL_02460</name>
</gene>